<keyword evidence="6 10" id="KW-0051">Antiviral defense</keyword>
<evidence type="ECO:0000256" key="2">
    <source>
        <dbReference type="ARBA" id="ARBA00022723"/>
    </source>
</evidence>
<evidence type="ECO:0000256" key="10">
    <source>
        <dbReference type="HAMAP-Rule" id="MF_01470"/>
    </source>
</evidence>
<keyword evidence="4 10" id="KW-0378">Hydrolase</keyword>
<keyword evidence="5 10" id="KW-0460">Magnesium</keyword>
<comment type="cofactor">
    <cofactor evidence="10">
        <name>Mg(2+)</name>
        <dbReference type="ChEBI" id="CHEBI:18420"/>
    </cofactor>
    <cofactor evidence="10">
        <name>Mn(2+)</name>
        <dbReference type="ChEBI" id="CHEBI:29035"/>
    </cofactor>
</comment>
<sequence>MAFRHVYIEHPVYISIKLKQLNIYSEHDQYTFTIPLEDIESIILDNYKSVITAYALMEITRYKITMVICGSNHLPQGICLPQHQYYKKFTMLNEQFKMSKQVIGRLWRNIVKQKLKNESTTLSILNRPYTSNIEKLIKLVKPNDVNNVEAQAARIYFIALFGQDFQRRDENPLNDVLNYGYAIIRSMISRDLCAYGLEPCLGLHHHNYLNSFNLSDDLIEPFRSYVDLYVFYNMQTFNKGLSSSNKKLLVNMINGYVYIDNQYETVTNAIHGMVSAYNNCCINKSSRIVLPEIRDEK</sequence>
<dbReference type="RefSeq" id="WP_056967119.1">
    <property type="nucleotide sequence ID" value="NZ_AYYQ01000036.1"/>
</dbReference>
<comment type="subunit">
    <text evidence="9 10">Homodimer, forms a heterotetramer with a Cas2 homodimer.</text>
</comment>
<evidence type="ECO:0000256" key="6">
    <source>
        <dbReference type="ARBA" id="ARBA00023118"/>
    </source>
</evidence>
<dbReference type="OrthoDB" id="9803119at2"/>
<keyword evidence="7 10" id="KW-0238">DNA-binding</keyword>
<evidence type="ECO:0000256" key="4">
    <source>
        <dbReference type="ARBA" id="ARBA00022801"/>
    </source>
</evidence>
<dbReference type="EC" id="3.1.-.-" evidence="10"/>
<dbReference type="InterPro" id="IPR050646">
    <property type="entry name" value="Cas1"/>
</dbReference>
<evidence type="ECO:0000256" key="8">
    <source>
        <dbReference type="ARBA" id="ARBA00023211"/>
    </source>
</evidence>
<protein>
    <recommendedName>
        <fullName evidence="10">CRISPR-associated endonuclease Cas1</fullName>
        <ecNumber evidence="10">3.1.-.-</ecNumber>
    </recommendedName>
</protein>
<dbReference type="GO" id="GO:0003677">
    <property type="term" value="F:DNA binding"/>
    <property type="evidence" value="ECO:0007669"/>
    <property type="project" value="UniProtKB-KW"/>
</dbReference>
<keyword evidence="2 10" id="KW-0479">Metal-binding</keyword>
<evidence type="ECO:0000256" key="7">
    <source>
        <dbReference type="ARBA" id="ARBA00023125"/>
    </source>
</evidence>
<evidence type="ECO:0000256" key="9">
    <source>
        <dbReference type="ARBA" id="ARBA00038592"/>
    </source>
</evidence>
<evidence type="ECO:0000313" key="11">
    <source>
        <dbReference type="EMBL" id="KRM67633.1"/>
    </source>
</evidence>
<keyword evidence="12" id="KW-1185">Reference proteome</keyword>
<dbReference type="InterPro" id="IPR042206">
    <property type="entry name" value="CRISPR-assoc_Cas1_C"/>
</dbReference>
<dbReference type="NCBIfam" id="TIGR03639">
    <property type="entry name" value="cas1_NMENI"/>
    <property type="match status" value="1"/>
</dbReference>
<accession>A0A0R2AKB4</accession>
<dbReference type="Proteomes" id="UP000052012">
    <property type="component" value="Unassembled WGS sequence"/>
</dbReference>
<dbReference type="EMBL" id="AYYQ01000036">
    <property type="protein sequence ID" value="KRM67633.1"/>
    <property type="molecule type" value="Genomic_DNA"/>
</dbReference>
<dbReference type="GO" id="GO:0004520">
    <property type="term" value="F:DNA endonuclease activity"/>
    <property type="evidence" value="ECO:0007669"/>
    <property type="project" value="InterPro"/>
</dbReference>
<evidence type="ECO:0000256" key="1">
    <source>
        <dbReference type="ARBA" id="ARBA00022722"/>
    </source>
</evidence>
<evidence type="ECO:0000313" key="12">
    <source>
        <dbReference type="Proteomes" id="UP000052012"/>
    </source>
</evidence>
<comment type="function">
    <text evidence="10">CRISPR (clustered regularly interspaced short palindromic repeat), is an adaptive immune system that provides protection against mobile genetic elements (viruses, transposable elements and conjugative plasmids). CRISPR clusters contain spacers, sequences complementary to antecedent mobile elements, and target invading nucleic acids. CRISPR clusters are transcribed and processed into CRISPR RNA (crRNA). Acts as a dsDNA endonuclease. Involved in the integration of spacer DNA into the CRISPR cassette.</text>
</comment>
<dbReference type="GO" id="GO:0043571">
    <property type="term" value="P:maintenance of CRISPR repeat elements"/>
    <property type="evidence" value="ECO:0007669"/>
    <property type="project" value="UniProtKB-UniRule"/>
</dbReference>
<dbReference type="GO" id="GO:0046872">
    <property type="term" value="F:metal ion binding"/>
    <property type="evidence" value="ECO:0007669"/>
    <property type="project" value="UniProtKB-UniRule"/>
</dbReference>
<name>A0A0R2AKB4_9LACO</name>
<evidence type="ECO:0000256" key="3">
    <source>
        <dbReference type="ARBA" id="ARBA00022759"/>
    </source>
</evidence>
<dbReference type="STRING" id="1423781.FD06_GL000785"/>
<feature type="binding site" evidence="10">
    <location>
        <position position="220"/>
    </location>
    <ligand>
        <name>Mn(2+)</name>
        <dbReference type="ChEBI" id="CHEBI:29035"/>
    </ligand>
</feature>
<feature type="binding site" evidence="10">
    <location>
        <position position="205"/>
    </location>
    <ligand>
        <name>Mn(2+)</name>
        <dbReference type="ChEBI" id="CHEBI:29035"/>
    </ligand>
</feature>
<dbReference type="NCBIfam" id="TIGR00287">
    <property type="entry name" value="cas1"/>
    <property type="match status" value="1"/>
</dbReference>
<reference evidence="11 12" key="1">
    <citation type="journal article" date="2015" name="Genome Announc.">
        <title>Expanding the biotechnology potential of lactobacilli through comparative genomics of 213 strains and associated genera.</title>
        <authorList>
            <person name="Sun Z."/>
            <person name="Harris H.M."/>
            <person name="McCann A."/>
            <person name="Guo C."/>
            <person name="Argimon S."/>
            <person name="Zhang W."/>
            <person name="Yang X."/>
            <person name="Jeffery I.B."/>
            <person name="Cooney J.C."/>
            <person name="Kagawa T.F."/>
            <person name="Liu W."/>
            <person name="Song Y."/>
            <person name="Salvetti E."/>
            <person name="Wrobel A."/>
            <person name="Rasinkangas P."/>
            <person name="Parkhill J."/>
            <person name="Rea M.C."/>
            <person name="O'Sullivan O."/>
            <person name="Ritari J."/>
            <person name="Douillard F.P."/>
            <person name="Paul Ross R."/>
            <person name="Yang R."/>
            <person name="Briner A.E."/>
            <person name="Felis G.E."/>
            <person name="de Vos W.M."/>
            <person name="Barrangou R."/>
            <person name="Klaenhammer T.R."/>
            <person name="Caufield P.W."/>
            <person name="Cui Y."/>
            <person name="Zhang H."/>
            <person name="O'Toole P.W."/>
        </authorList>
    </citation>
    <scope>NUCLEOTIDE SEQUENCE [LARGE SCALE GENOMIC DNA]</scope>
    <source>
        <strain evidence="11 12">DSM 23829</strain>
    </source>
</reference>
<dbReference type="PATRIC" id="fig|1423781.4.peg.813"/>
<proteinExistence type="inferred from homology"/>
<keyword evidence="3 10" id="KW-0255">Endonuclease</keyword>
<dbReference type="InterPro" id="IPR002729">
    <property type="entry name" value="CRISPR-assoc_Cas1"/>
</dbReference>
<comment type="similarity">
    <text evidence="10">Belongs to the CRISPR-associated endonuclease Cas1 family.</text>
</comment>
<dbReference type="Pfam" id="PF01867">
    <property type="entry name" value="Cas_Cas1"/>
    <property type="match status" value="1"/>
</dbReference>
<keyword evidence="8 10" id="KW-0464">Manganese</keyword>
<keyword evidence="1 10" id="KW-0540">Nuclease</keyword>
<dbReference type="PANTHER" id="PTHR34353">
    <property type="entry name" value="CRISPR-ASSOCIATED ENDONUCLEASE CAS1 1"/>
    <property type="match status" value="1"/>
</dbReference>
<dbReference type="GO" id="GO:0016787">
    <property type="term" value="F:hydrolase activity"/>
    <property type="evidence" value="ECO:0007669"/>
    <property type="project" value="UniProtKB-KW"/>
</dbReference>
<evidence type="ECO:0000256" key="5">
    <source>
        <dbReference type="ARBA" id="ARBA00022842"/>
    </source>
</evidence>
<dbReference type="Gene3D" id="1.20.120.920">
    <property type="entry name" value="CRISPR-associated endonuclease Cas1, C-terminal domain"/>
    <property type="match status" value="1"/>
</dbReference>
<feature type="binding site" evidence="10">
    <location>
        <position position="149"/>
    </location>
    <ligand>
        <name>Mn(2+)</name>
        <dbReference type="ChEBI" id="CHEBI:29035"/>
    </ligand>
</feature>
<dbReference type="HAMAP" id="MF_01470">
    <property type="entry name" value="Cas1"/>
    <property type="match status" value="1"/>
</dbReference>
<dbReference type="AlphaFoldDB" id="A0A0R2AKB4"/>
<dbReference type="PANTHER" id="PTHR34353:SF2">
    <property type="entry name" value="CRISPR-ASSOCIATED ENDONUCLEASE CAS1 1"/>
    <property type="match status" value="1"/>
</dbReference>
<dbReference type="GO" id="GO:0051607">
    <property type="term" value="P:defense response to virus"/>
    <property type="evidence" value="ECO:0007669"/>
    <property type="project" value="UniProtKB-UniRule"/>
</dbReference>
<organism evidence="11 12">
    <name type="scientific">Apilactobacillus ozensis DSM 23829 = JCM 17196</name>
    <dbReference type="NCBI Taxonomy" id="1423781"/>
    <lineage>
        <taxon>Bacteria</taxon>
        <taxon>Bacillati</taxon>
        <taxon>Bacillota</taxon>
        <taxon>Bacilli</taxon>
        <taxon>Lactobacillales</taxon>
        <taxon>Lactobacillaceae</taxon>
        <taxon>Apilactobacillus</taxon>
    </lineage>
</organism>
<comment type="caution">
    <text evidence="11">The sequence shown here is derived from an EMBL/GenBank/DDBJ whole genome shotgun (WGS) entry which is preliminary data.</text>
</comment>
<gene>
    <name evidence="10" type="primary">cas1</name>
    <name evidence="11" type="ORF">FD06_GL000785</name>
</gene>
<dbReference type="InterPro" id="IPR019855">
    <property type="entry name" value="CRISPR-assoc_Cas1_NMENI"/>
</dbReference>